<dbReference type="PANTHER" id="PTHR21177">
    <property type="entry name" value="IP06524P-RELATED"/>
    <property type="match status" value="1"/>
</dbReference>
<protein>
    <recommendedName>
        <fullName evidence="2">DUF4789 domain-containing protein</fullName>
    </recommendedName>
</protein>
<keyword evidence="1" id="KW-0732">Signal</keyword>
<feature type="chain" id="PRO_5043009286" description="DUF4789 domain-containing protein" evidence="1">
    <location>
        <begin position="16"/>
        <end position="314"/>
    </location>
</feature>
<comment type="caution">
    <text evidence="3">The sequence shown here is derived from an EMBL/GenBank/DDBJ whole genome shotgun (WGS) entry which is preliminary data.</text>
</comment>
<evidence type="ECO:0000313" key="3">
    <source>
        <dbReference type="EMBL" id="KAK7792451.1"/>
    </source>
</evidence>
<evidence type="ECO:0000313" key="4">
    <source>
        <dbReference type="Proteomes" id="UP001378592"/>
    </source>
</evidence>
<dbReference type="EMBL" id="JAZDUA010000448">
    <property type="protein sequence ID" value="KAK7792451.1"/>
    <property type="molecule type" value="Genomic_DNA"/>
</dbReference>
<sequence>MARVWVVALVATVSALVLSSAASAAVRGRRDIVQTIVLSPLNTTGSDRVQHAYWFQRLFGTQLTPRELHCMRNGTVPPPGTSRTDCHWLFTQGPCAARQWLVLAERAGGGAGLAPACRPRPCAPGFELLADEARCAPQERLCPGEAGRAFRYSLRGEGRCHCKGFYAQAPDGQCRLLFARGSCPQGQMLAPVYDASLESLRGACVRNPCAEGALRVQGADGRLSACVPMDDLDCSLASLPLLAADGGVHVPLCADAKRHIIRVNSRPPRDSCPITDNKGACVASVVRTPQPFDWGLEDEAEDSVAFPSDAADRR</sequence>
<evidence type="ECO:0000256" key="1">
    <source>
        <dbReference type="SAM" id="SignalP"/>
    </source>
</evidence>
<dbReference type="AlphaFoldDB" id="A0AAN9VAN1"/>
<accession>A0AAN9VAN1</accession>
<keyword evidence="4" id="KW-1185">Reference proteome</keyword>
<proteinExistence type="predicted"/>
<dbReference type="Pfam" id="PF16033">
    <property type="entry name" value="DUF4789"/>
    <property type="match status" value="1"/>
</dbReference>
<feature type="domain" description="DUF4789" evidence="2">
    <location>
        <begin position="154"/>
        <end position="218"/>
    </location>
</feature>
<dbReference type="Proteomes" id="UP001378592">
    <property type="component" value="Unassembled WGS sequence"/>
</dbReference>
<dbReference type="PANTHER" id="PTHR21177:SF4">
    <property type="entry name" value="IP06524P"/>
    <property type="match status" value="1"/>
</dbReference>
<reference evidence="3 4" key="1">
    <citation type="submission" date="2024-03" db="EMBL/GenBank/DDBJ databases">
        <title>The genome assembly and annotation of the cricket Gryllus longicercus Weissman &amp; Gray.</title>
        <authorList>
            <person name="Szrajer S."/>
            <person name="Gray D."/>
            <person name="Ylla G."/>
        </authorList>
    </citation>
    <scope>NUCLEOTIDE SEQUENCE [LARGE SCALE GENOMIC DNA]</scope>
    <source>
        <strain evidence="3">DAG 2021-001</strain>
        <tissue evidence="3">Whole body minus gut</tissue>
    </source>
</reference>
<gene>
    <name evidence="3" type="ORF">R5R35_001040</name>
</gene>
<feature type="signal peptide" evidence="1">
    <location>
        <begin position="1"/>
        <end position="15"/>
    </location>
</feature>
<evidence type="ECO:0000259" key="2">
    <source>
        <dbReference type="Pfam" id="PF16033"/>
    </source>
</evidence>
<name>A0AAN9VAN1_9ORTH</name>
<dbReference type="InterPro" id="IPR031993">
    <property type="entry name" value="DUF4789"/>
</dbReference>
<organism evidence="3 4">
    <name type="scientific">Gryllus longicercus</name>
    <dbReference type="NCBI Taxonomy" id="2509291"/>
    <lineage>
        <taxon>Eukaryota</taxon>
        <taxon>Metazoa</taxon>
        <taxon>Ecdysozoa</taxon>
        <taxon>Arthropoda</taxon>
        <taxon>Hexapoda</taxon>
        <taxon>Insecta</taxon>
        <taxon>Pterygota</taxon>
        <taxon>Neoptera</taxon>
        <taxon>Polyneoptera</taxon>
        <taxon>Orthoptera</taxon>
        <taxon>Ensifera</taxon>
        <taxon>Gryllidea</taxon>
        <taxon>Grylloidea</taxon>
        <taxon>Gryllidae</taxon>
        <taxon>Gryllinae</taxon>
        <taxon>Gryllus</taxon>
    </lineage>
</organism>